<dbReference type="Pfam" id="PF04153">
    <property type="entry name" value="NOT2_3_5_C"/>
    <property type="match status" value="1"/>
</dbReference>
<evidence type="ECO:0000256" key="2">
    <source>
        <dbReference type="ARBA" id="ARBA00023015"/>
    </source>
</evidence>
<evidence type="ECO:0000313" key="7">
    <source>
        <dbReference type="Proteomes" id="UP000187455"/>
    </source>
</evidence>
<feature type="region of interest" description="Disordered" evidence="4">
    <location>
        <begin position="519"/>
        <end position="539"/>
    </location>
</feature>
<dbReference type="InterPro" id="IPR007282">
    <property type="entry name" value="NOT2/3/5_C"/>
</dbReference>
<gene>
    <name evidence="6" type="ORF">AYI68_g7402</name>
</gene>
<comment type="caution">
    <text evidence="6">The sequence shown here is derived from an EMBL/GenBank/DDBJ whole genome shotgun (WGS) entry which is preliminary data.</text>
</comment>
<protein>
    <submittedName>
        <fullName evidence="6">General negative regulator of transcription subunit 2</fullName>
    </submittedName>
</protein>
<dbReference type="OrthoDB" id="25391at2759"/>
<dbReference type="Gene3D" id="2.30.30.1020">
    <property type="entry name" value="CCR4-NOT complex subunit 2/3/5, C-terminal domain"/>
    <property type="match status" value="1"/>
</dbReference>
<feature type="compositionally biased region" description="Polar residues" evidence="4">
    <location>
        <begin position="28"/>
        <end position="52"/>
    </location>
</feature>
<keyword evidence="7" id="KW-1185">Reference proteome</keyword>
<dbReference type="PANTHER" id="PTHR23326">
    <property type="entry name" value="CCR4 NOT-RELATED"/>
    <property type="match status" value="1"/>
</dbReference>
<dbReference type="Proteomes" id="UP000187455">
    <property type="component" value="Unassembled WGS sequence"/>
</dbReference>
<evidence type="ECO:0000259" key="5">
    <source>
        <dbReference type="Pfam" id="PF04153"/>
    </source>
</evidence>
<sequence>MPPSPSGSGVSDFPALSSNSSNNHPNSFQDSFYKSIASFRSGNPTISGNKDSQIPFKIEDFPALGDNPPRKSTNPDQNNGILRSNVNFEIDTPISSDRLDKLNNPSRKVSLSIDSKSMNVELAHKNGKDSDINKDKTPNSKDVSKKPTKLDSKVETINSKDKDAEGLSNASQLNNSAARYGILGLLTTNDYGFDISKFGLSLNSPGKLFSMFGSPWADIYPLSGTTEPEYILPSCYSNISPPSVESKIPLVTEDTLFYIFYSMPKDELQLMAAEELYKRQWRFHKDFHFWLTKDPESQPTSRSSQGEQGIFIVFDPITWEKTKRDIVVLYDSLEEKPAPRNQSKRTQLLSGFEQMTISQNDQYLSNQMNLVDDAPLSGPSSLSSLNFTNQTSSNNGSRVQSSGFNQFVPRNQLMMTGLIPNSGSGQLQQQNAMAQQQQMMAHQHHQAQSRQQMLQQQQQFVNINSSRPDLISQLGVSMLGLGGGNNSIGNMGLSGGNSGMIGSNSGQVLGQLQPSNQMVGGGSMLSSNIQDEVPSSLNN</sequence>
<dbReference type="GO" id="GO:0006355">
    <property type="term" value="P:regulation of DNA-templated transcription"/>
    <property type="evidence" value="ECO:0007669"/>
    <property type="project" value="InterPro"/>
</dbReference>
<organism evidence="6 7">
    <name type="scientific">Smittium mucronatum</name>
    <dbReference type="NCBI Taxonomy" id="133383"/>
    <lineage>
        <taxon>Eukaryota</taxon>
        <taxon>Fungi</taxon>
        <taxon>Fungi incertae sedis</taxon>
        <taxon>Zoopagomycota</taxon>
        <taxon>Kickxellomycotina</taxon>
        <taxon>Harpellomycetes</taxon>
        <taxon>Harpellales</taxon>
        <taxon>Legeriomycetaceae</taxon>
        <taxon>Smittium</taxon>
    </lineage>
</organism>
<dbReference type="EMBL" id="LSSL01006117">
    <property type="protein sequence ID" value="OLY78546.1"/>
    <property type="molecule type" value="Genomic_DNA"/>
</dbReference>
<evidence type="ECO:0000256" key="1">
    <source>
        <dbReference type="ARBA" id="ARBA00007682"/>
    </source>
</evidence>
<keyword evidence="2" id="KW-0805">Transcription regulation</keyword>
<dbReference type="STRING" id="133383.A0A1R0GNU1"/>
<feature type="region of interest" description="Disordered" evidence="4">
    <location>
        <begin position="124"/>
        <end position="168"/>
    </location>
</feature>
<feature type="region of interest" description="Disordered" evidence="4">
    <location>
        <begin position="1"/>
        <end position="85"/>
    </location>
</feature>
<feature type="compositionally biased region" description="Polar residues" evidence="4">
    <location>
        <begin position="386"/>
        <end position="400"/>
    </location>
</feature>
<evidence type="ECO:0000256" key="4">
    <source>
        <dbReference type="SAM" id="MobiDB-lite"/>
    </source>
</evidence>
<reference evidence="6 7" key="1">
    <citation type="journal article" date="2016" name="Mol. Biol. Evol.">
        <title>Genome-Wide Survey of Gut Fungi (Harpellales) Reveals the First Horizontally Transferred Ubiquitin Gene from a Mosquito Host.</title>
        <authorList>
            <person name="Wang Y."/>
            <person name="White M.M."/>
            <person name="Kvist S."/>
            <person name="Moncalvo J.M."/>
        </authorList>
    </citation>
    <scope>NUCLEOTIDE SEQUENCE [LARGE SCALE GENOMIC DNA]</scope>
    <source>
        <strain evidence="6 7">ALG-7-W6</strain>
    </source>
</reference>
<dbReference type="GO" id="GO:0000289">
    <property type="term" value="P:nuclear-transcribed mRNA poly(A) tail shortening"/>
    <property type="evidence" value="ECO:0007669"/>
    <property type="project" value="UniProtKB-ARBA"/>
</dbReference>
<accession>A0A1R0GNU1</accession>
<feature type="region of interest" description="Disordered" evidence="4">
    <location>
        <begin position="381"/>
        <end position="400"/>
    </location>
</feature>
<dbReference type="GO" id="GO:0030015">
    <property type="term" value="C:CCR4-NOT core complex"/>
    <property type="evidence" value="ECO:0007669"/>
    <property type="project" value="InterPro"/>
</dbReference>
<name>A0A1R0GNU1_9FUNG</name>
<feature type="compositionally biased region" description="Polar residues" evidence="4">
    <location>
        <begin position="70"/>
        <end position="85"/>
    </location>
</feature>
<feature type="compositionally biased region" description="Basic and acidic residues" evidence="4">
    <location>
        <begin position="124"/>
        <end position="165"/>
    </location>
</feature>
<dbReference type="InterPro" id="IPR040168">
    <property type="entry name" value="Not2/3/5"/>
</dbReference>
<proteinExistence type="inferred from homology"/>
<comment type="similarity">
    <text evidence="1">Belongs to the CNOT2/3/5 family.</text>
</comment>
<feature type="compositionally biased region" description="Low complexity" evidence="4">
    <location>
        <begin position="17"/>
        <end position="27"/>
    </location>
</feature>
<evidence type="ECO:0000256" key="3">
    <source>
        <dbReference type="ARBA" id="ARBA00023163"/>
    </source>
</evidence>
<dbReference type="AlphaFoldDB" id="A0A1R0GNU1"/>
<dbReference type="InterPro" id="IPR038635">
    <property type="entry name" value="CCR4-NOT_su2/3/5_C_sf"/>
</dbReference>
<keyword evidence="3" id="KW-0804">Transcription</keyword>
<feature type="domain" description="NOT2/NOT3/NOT5 C-terminal" evidence="5">
    <location>
        <begin position="210"/>
        <end position="333"/>
    </location>
</feature>
<evidence type="ECO:0000313" key="6">
    <source>
        <dbReference type="EMBL" id="OLY78546.1"/>
    </source>
</evidence>